<dbReference type="AlphaFoldDB" id="A0A8T2T1B9"/>
<dbReference type="GO" id="GO:2000904">
    <property type="term" value="P:regulation of starch metabolic process"/>
    <property type="evidence" value="ECO:0007669"/>
    <property type="project" value="TreeGrafter"/>
</dbReference>
<keyword evidence="3" id="KW-0934">Plastid</keyword>
<proteinExistence type="inferred from homology"/>
<reference evidence="7" key="1">
    <citation type="submission" date="2021-08" db="EMBL/GenBank/DDBJ databases">
        <title>WGS assembly of Ceratopteris richardii.</title>
        <authorList>
            <person name="Marchant D.B."/>
            <person name="Chen G."/>
            <person name="Jenkins J."/>
            <person name="Shu S."/>
            <person name="Leebens-Mack J."/>
            <person name="Grimwood J."/>
            <person name="Schmutz J."/>
            <person name="Soltis P."/>
            <person name="Soltis D."/>
            <person name="Chen Z.-H."/>
        </authorList>
    </citation>
    <scope>NUCLEOTIDE SEQUENCE</scope>
    <source>
        <strain evidence="7">Whitten #5841</strain>
        <tissue evidence="7">Leaf</tissue>
    </source>
</reference>
<dbReference type="PANTHER" id="PTHR34113:SF2">
    <property type="entry name" value="PROTEIN LIKE EARLY STARVATION, CHLOROPLASTIC"/>
    <property type="match status" value="1"/>
</dbReference>
<evidence type="ECO:0000256" key="3">
    <source>
        <dbReference type="ARBA" id="ARBA00022640"/>
    </source>
</evidence>
<comment type="subcellular location">
    <subcellularLocation>
        <location evidence="1">Plastid</location>
        <location evidence="1">Chloroplast stroma</location>
    </subcellularLocation>
</comment>
<dbReference type="PANTHER" id="PTHR34113">
    <property type="entry name" value="INACTIVE PURPLE ACID PHOSPHATASE-LIKE PROTEIN"/>
    <property type="match status" value="1"/>
</dbReference>
<keyword evidence="2" id="KW-0150">Chloroplast</keyword>
<evidence type="ECO:0000256" key="6">
    <source>
        <dbReference type="SAM" id="MobiDB-lite"/>
    </source>
</evidence>
<evidence type="ECO:0000256" key="5">
    <source>
        <dbReference type="ARBA" id="ARBA00038237"/>
    </source>
</evidence>
<dbReference type="Proteomes" id="UP000825935">
    <property type="component" value="Chromosome 16"/>
</dbReference>
<dbReference type="EMBL" id="CM035421">
    <property type="protein sequence ID" value="KAH7388178.1"/>
    <property type="molecule type" value="Genomic_DNA"/>
</dbReference>
<name>A0A8T2T1B9_CERRI</name>
<evidence type="ECO:0000256" key="4">
    <source>
        <dbReference type="ARBA" id="ARBA00022946"/>
    </source>
</evidence>
<evidence type="ECO:0000313" key="7">
    <source>
        <dbReference type="EMBL" id="KAH7388178.1"/>
    </source>
</evidence>
<evidence type="ECO:0000313" key="8">
    <source>
        <dbReference type="Proteomes" id="UP000825935"/>
    </source>
</evidence>
<dbReference type="GO" id="GO:2001070">
    <property type="term" value="F:starch binding"/>
    <property type="evidence" value="ECO:0007669"/>
    <property type="project" value="TreeGrafter"/>
</dbReference>
<accession>A0A8T2T1B9</accession>
<feature type="compositionally biased region" description="Basic and acidic residues" evidence="6">
    <location>
        <begin position="73"/>
        <end position="88"/>
    </location>
</feature>
<comment type="similarity">
    <text evidence="5">Belongs to the ESV1 family.</text>
</comment>
<dbReference type="GO" id="GO:0005982">
    <property type="term" value="P:starch metabolic process"/>
    <property type="evidence" value="ECO:0007669"/>
    <property type="project" value="TreeGrafter"/>
</dbReference>
<evidence type="ECO:0000256" key="2">
    <source>
        <dbReference type="ARBA" id="ARBA00022528"/>
    </source>
</evidence>
<keyword evidence="4" id="KW-0809">Transit peptide</keyword>
<feature type="region of interest" description="Disordered" evidence="6">
    <location>
        <begin position="73"/>
        <end position="101"/>
    </location>
</feature>
<organism evidence="7 8">
    <name type="scientific">Ceratopteris richardii</name>
    <name type="common">Triangle waterfern</name>
    <dbReference type="NCBI Taxonomy" id="49495"/>
    <lineage>
        <taxon>Eukaryota</taxon>
        <taxon>Viridiplantae</taxon>
        <taxon>Streptophyta</taxon>
        <taxon>Embryophyta</taxon>
        <taxon>Tracheophyta</taxon>
        <taxon>Polypodiopsida</taxon>
        <taxon>Polypodiidae</taxon>
        <taxon>Polypodiales</taxon>
        <taxon>Pteridineae</taxon>
        <taxon>Pteridaceae</taxon>
        <taxon>Parkerioideae</taxon>
        <taxon>Ceratopteris</taxon>
    </lineage>
</organism>
<comment type="caution">
    <text evidence="7">The sequence shown here is derived from an EMBL/GenBank/DDBJ whole genome shotgun (WGS) entry which is preliminary data.</text>
</comment>
<dbReference type="InterPro" id="IPR052495">
    <property type="entry name" value="Alpha-glucan_binding_chloro"/>
</dbReference>
<dbReference type="GO" id="GO:0009570">
    <property type="term" value="C:chloroplast stroma"/>
    <property type="evidence" value="ECO:0007669"/>
    <property type="project" value="UniProtKB-SubCell"/>
</dbReference>
<gene>
    <name evidence="7" type="ORF">KP509_16G062200</name>
</gene>
<dbReference type="OMA" id="FWSWAPP"/>
<dbReference type="GO" id="GO:0043036">
    <property type="term" value="C:starch grain"/>
    <property type="evidence" value="ECO:0007669"/>
    <property type="project" value="TreeGrafter"/>
</dbReference>
<evidence type="ECO:0000256" key="1">
    <source>
        <dbReference type="ARBA" id="ARBA00004470"/>
    </source>
</evidence>
<protein>
    <submittedName>
        <fullName evidence="7">Uncharacterized protein</fullName>
    </submittedName>
</protein>
<dbReference type="OrthoDB" id="343842at2759"/>
<sequence>MAMSKAAVEFDEFWSNDLFRHGYHSHFTPGRYVLRSFPSTSPLSLSLQGKTAMKAVSEGSSYLDMWKRAKERHEQELLQTETQRKETDPQQQKQLTEDKGVWDEKTQRFSNILQVPAEERDRVQRMQVIDRAAAALAAVNALLSEQASFRNTAATLPASYAEALSEYGGRTFSNSSEDRTEPYIATERTLGAQATPGPDFWTWSPPVSEISSDDSPLAGLQRLRSESVSTKSTSFVLEKEPALATLNIPMESQMSSSVLQQRAKPSLPPLQSLLQIEDKVVAPSEDVASANSNLLVPDLGLDIASFVQQESLQNTSKNHGVNQDGSRWWKETGEELRSSGVTCLWTVIRGINVDGTEWEEKFWEAFDDLDYKELGAEKSGRDATGNVWREFWKESMWQDLSTGLLHMEKTADKWARNGLKSEWHEKWWEHYDASGFAEKWADKWCKIDERTILEPGHGHIWHERWGEKFDGQGAAMKYTDKWAERAEYGGGRSKWGDKWDESFNKFGNGVKQGETWWEGPSGERWNRTWGEEHNGSGWVHKYGKSSCGEHWDTHEQQDTWYERHPHYGFHHCLENSQELQCVGSRRNSN</sequence>
<keyword evidence="8" id="KW-1185">Reference proteome</keyword>